<sequence length="251" mass="28317">MDPNSGQFKGIYAPYARNWELEAAEDDPSIIPDIKVFEPNPPDAKPWELFPPGVNFDTFKMPHHRFIHLENKNHILIYTDGACLDNGTETAAGGCAFIFRPQVETDPENESTGIVSFRLEDTGPNDEPGLQTSNRAELRAVIAVLQYRVWYGEGQKKIVIATDSEYVVYGITEWVKKWGQNGWITSGRNPVANRDLWEALLKELRHYGRKGAQVEFWRIQRGWNAIADRAAKAAAGKPRVAQFTRKSGVCV</sequence>
<keyword evidence="7" id="KW-0378">Hydrolase</keyword>
<evidence type="ECO:0000256" key="2">
    <source>
        <dbReference type="ARBA" id="ARBA00005300"/>
    </source>
</evidence>
<keyword evidence="5" id="KW-0479">Metal-binding</keyword>
<dbReference type="Proteomes" id="UP001373714">
    <property type="component" value="Unassembled WGS sequence"/>
</dbReference>
<dbReference type="EC" id="3.1.26.4" evidence="3"/>
<dbReference type="EMBL" id="JAVHNS010000002">
    <property type="protein sequence ID" value="KAK6361638.1"/>
    <property type="molecule type" value="Genomic_DNA"/>
</dbReference>
<dbReference type="GO" id="GO:0046872">
    <property type="term" value="F:metal ion binding"/>
    <property type="evidence" value="ECO:0007669"/>
    <property type="project" value="UniProtKB-KW"/>
</dbReference>
<dbReference type="CDD" id="cd13934">
    <property type="entry name" value="RNase_H_Dikarya_like"/>
    <property type="match status" value="1"/>
</dbReference>
<name>A0AAV9VIK0_9PEZI</name>
<dbReference type="Gene3D" id="3.30.420.10">
    <property type="entry name" value="Ribonuclease H-like superfamily/Ribonuclease H"/>
    <property type="match status" value="1"/>
</dbReference>
<evidence type="ECO:0000256" key="1">
    <source>
        <dbReference type="ARBA" id="ARBA00000077"/>
    </source>
</evidence>
<dbReference type="SUPFAM" id="SSF53098">
    <property type="entry name" value="Ribonuclease H-like"/>
    <property type="match status" value="1"/>
</dbReference>
<keyword evidence="4" id="KW-0540">Nuclease</keyword>
<gene>
    <name evidence="9" type="ORF">TWF730_005356</name>
</gene>
<accession>A0AAV9VIK0</accession>
<dbReference type="InterPro" id="IPR002156">
    <property type="entry name" value="RNaseH_domain"/>
</dbReference>
<dbReference type="GO" id="GO:0004523">
    <property type="term" value="F:RNA-DNA hybrid ribonuclease activity"/>
    <property type="evidence" value="ECO:0007669"/>
    <property type="project" value="UniProtKB-EC"/>
</dbReference>
<feature type="domain" description="RNase H type-1" evidence="8">
    <location>
        <begin position="71"/>
        <end position="236"/>
    </location>
</feature>
<dbReference type="GO" id="GO:0043137">
    <property type="term" value="P:DNA replication, removal of RNA primer"/>
    <property type="evidence" value="ECO:0007669"/>
    <property type="project" value="TreeGrafter"/>
</dbReference>
<comment type="catalytic activity">
    <reaction evidence="1">
        <text>Endonucleolytic cleavage to 5'-phosphomonoester.</text>
        <dbReference type="EC" id="3.1.26.4"/>
    </reaction>
</comment>
<evidence type="ECO:0000256" key="7">
    <source>
        <dbReference type="ARBA" id="ARBA00022801"/>
    </source>
</evidence>
<comment type="similarity">
    <text evidence="2">Belongs to the RNase H family.</text>
</comment>
<keyword evidence="6" id="KW-0255">Endonuclease</keyword>
<dbReference type="InterPro" id="IPR036397">
    <property type="entry name" value="RNaseH_sf"/>
</dbReference>
<evidence type="ECO:0000256" key="5">
    <source>
        <dbReference type="ARBA" id="ARBA00022723"/>
    </source>
</evidence>
<dbReference type="PANTHER" id="PTHR10642">
    <property type="entry name" value="RIBONUCLEASE H1"/>
    <property type="match status" value="1"/>
</dbReference>
<dbReference type="InterPro" id="IPR012337">
    <property type="entry name" value="RNaseH-like_sf"/>
</dbReference>
<dbReference type="PANTHER" id="PTHR10642:SF26">
    <property type="entry name" value="RIBONUCLEASE H1"/>
    <property type="match status" value="1"/>
</dbReference>
<proteinExistence type="inferred from homology"/>
<dbReference type="Pfam" id="PF00075">
    <property type="entry name" value="RNase_H"/>
    <property type="match status" value="1"/>
</dbReference>
<dbReference type="PROSITE" id="PS50879">
    <property type="entry name" value="RNASE_H_1"/>
    <property type="match status" value="1"/>
</dbReference>
<evidence type="ECO:0000256" key="3">
    <source>
        <dbReference type="ARBA" id="ARBA00012180"/>
    </source>
</evidence>
<reference evidence="9 10" key="1">
    <citation type="submission" date="2019-10" db="EMBL/GenBank/DDBJ databases">
        <authorList>
            <person name="Palmer J.M."/>
        </authorList>
    </citation>
    <scope>NUCLEOTIDE SEQUENCE [LARGE SCALE GENOMIC DNA]</scope>
    <source>
        <strain evidence="9 10">TWF730</strain>
    </source>
</reference>
<evidence type="ECO:0000313" key="10">
    <source>
        <dbReference type="Proteomes" id="UP001373714"/>
    </source>
</evidence>
<evidence type="ECO:0000256" key="6">
    <source>
        <dbReference type="ARBA" id="ARBA00022759"/>
    </source>
</evidence>
<evidence type="ECO:0000313" key="9">
    <source>
        <dbReference type="EMBL" id="KAK6361638.1"/>
    </source>
</evidence>
<keyword evidence="10" id="KW-1185">Reference proteome</keyword>
<dbReference type="AlphaFoldDB" id="A0AAV9VIK0"/>
<protein>
    <recommendedName>
        <fullName evidence="3">ribonuclease H</fullName>
        <ecNumber evidence="3">3.1.26.4</ecNumber>
    </recommendedName>
</protein>
<evidence type="ECO:0000256" key="4">
    <source>
        <dbReference type="ARBA" id="ARBA00022722"/>
    </source>
</evidence>
<organism evidence="9 10">
    <name type="scientific">Orbilia blumenaviensis</name>
    <dbReference type="NCBI Taxonomy" id="1796055"/>
    <lineage>
        <taxon>Eukaryota</taxon>
        <taxon>Fungi</taxon>
        <taxon>Dikarya</taxon>
        <taxon>Ascomycota</taxon>
        <taxon>Pezizomycotina</taxon>
        <taxon>Orbiliomycetes</taxon>
        <taxon>Orbiliales</taxon>
        <taxon>Orbiliaceae</taxon>
        <taxon>Orbilia</taxon>
    </lineage>
</organism>
<comment type="caution">
    <text evidence="9">The sequence shown here is derived from an EMBL/GenBank/DDBJ whole genome shotgun (WGS) entry which is preliminary data.</text>
</comment>
<dbReference type="InterPro" id="IPR050092">
    <property type="entry name" value="RNase_H"/>
</dbReference>
<dbReference type="GO" id="GO:0003676">
    <property type="term" value="F:nucleic acid binding"/>
    <property type="evidence" value="ECO:0007669"/>
    <property type="project" value="InterPro"/>
</dbReference>
<evidence type="ECO:0000259" key="8">
    <source>
        <dbReference type="PROSITE" id="PS50879"/>
    </source>
</evidence>